<dbReference type="GO" id="GO:0071555">
    <property type="term" value="P:cell wall organization"/>
    <property type="evidence" value="ECO:0007669"/>
    <property type="project" value="UniProtKB-KW"/>
</dbReference>
<evidence type="ECO:0000256" key="1">
    <source>
        <dbReference type="ARBA" id="ARBA00004651"/>
    </source>
</evidence>
<dbReference type="EMBL" id="QKWP01000162">
    <property type="protein sequence ID" value="RIB25784.1"/>
    <property type="molecule type" value="Genomic_DNA"/>
</dbReference>
<keyword evidence="6" id="KW-0812">Transmembrane</keyword>
<evidence type="ECO:0000256" key="3">
    <source>
        <dbReference type="ARBA" id="ARBA00022475"/>
    </source>
</evidence>
<evidence type="ECO:0000256" key="10">
    <source>
        <dbReference type="RuleBase" id="RU366040"/>
    </source>
</evidence>
<keyword evidence="7" id="KW-1133">Transmembrane helix</keyword>
<evidence type="ECO:0000256" key="5">
    <source>
        <dbReference type="ARBA" id="ARBA00022679"/>
    </source>
</evidence>
<dbReference type="OrthoDB" id="26569at2759"/>
<comment type="subcellular location">
    <subcellularLocation>
        <location evidence="1 10">Cell membrane</location>
        <topology evidence="1 10">Multi-pass membrane protein</topology>
    </subcellularLocation>
</comment>
<protein>
    <recommendedName>
        <fullName evidence="2 10">Chitin synthase</fullName>
        <ecNumber evidence="2 10">2.4.1.16</ecNumber>
    </recommendedName>
</protein>
<dbReference type="GO" id="GO:0030428">
    <property type="term" value="C:cell septum"/>
    <property type="evidence" value="ECO:0007669"/>
    <property type="project" value="TreeGrafter"/>
</dbReference>
<name>A0A397VTA2_9GLOM</name>
<dbReference type="Pfam" id="PF01644">
    <property type="entry name" value="Chitin_synth_1"/>
    <property type="match status" value="1"/>
</dbReference>
<dbReference type="InterPro" id="IPR013616">
    <property type="entry name" value="Chitin_synth_N"/>
</dbReference>
<proteinExistence type="inferred from homology"/>
<comment type="catalytic activity">
    <reaction evidence="10">
        <text>[(1-&gt;4)-N-acetyl-beta-D-glucosaminyl](n) + UDP-N-acetyl-alpha-D-glucosamine = [(1-&gt;4)-N-acetyl-beta-D-glucosaminyl](n+1) + UDP + H(+)</text>
        <dbReference type="Rhea" id="RHEA:16637"/>
        <dbReference type="Rhea" id="RHEA-COMP:9593"/>
        <dbReference type="Rhea" id="RHEA-COMP:9595"/>
        <dbReference type="ChEBI" id="CHEBI:15378"/>
        <dbReference type="ChEBI" id="CHEBI:17029"/>
        <dbReference type="ChEBI" id="CHEBI:57705"/>
        <dbReference type="ChEBI" id="CHEBI:58223"/>
        <dbReference type="EC" id="2.4.1.16"/>
    </reaction>
</comment>
<keyword evidence="9 10" id="KW-0961">Cell wall biogenesis/degradation</keyword>
<dbReference type="Proteomes" id="UP000266673">
    <property type="component" value="Unassembled WGS sequence"/>
</dbReference>
<evidence type="ECO:0000256" key="9">
    <source>
        <dbReference type="ARBA" id="ARBA00023316"/>
    </source>
</evidence>
<evidence type="ECO:0000313" key="13">
    <source>
        <dbReference type="Proteomes" id="UP000266673"/>
    </source>
</evidence>
<keyword evidence="5 10" id="KW-0808">Transferase</keyword>
<dbReference type="EC" id="2.4.1.16" evidence="2 10"/>
<dbReference type="GO" id="GO:0004100">
    <property type="term" value="F:chitin synthase activity"/>
    <property type="evidence" value="ECO:0007669"/>
    <property type="project" value="UniProtKB-UniRule"/>
</dbReference>
<evidence type="ECO:0000259" key="11">
    <source>
        <dbReference type="Pfam" id="PF08407"/>
    </source>
</evidence>
<dbReference type="AlphaFoldDB" id="A0A397VTA2"/>
<comment type="caution">
    <text evidence="12">The sequence shown here is derived from an EMBL/GenBank/DDBJ whole genome shotgun (WGS) entry which is preliminary data.</text>
</comment>
<evidence type="ECO:0000256" key="7">
    <source>
        <dbReference type="ARBA" id="ARBA00022989"/>
    </source>
</evidence>
<reference evidence="12 13" key="1">
    <citation type="submission" date="2018-06" db="EMBL/GenBank/DDBJ databases">
        <title>Comparative genomics reveals the genomic features of Rhizophagus irregularis, R. cerebriforme, R. diaphanum and Gigaspora rosea, and their symbiotic lifestyle signature.</title>
        <authorList>
            <person name="Morin E."/>
            <person name="San Clemente H."/>
            <person name="Chen E.C.H."/>
            <person name="De La Providencia I."/>
            <person name="Hainaut M."/>
            <person name="Kuo A."/>
            <person name="Kohler A."/>
            <person name="Murat C."/>
            <person name="Tang N."/>
            <person name="Roy S."/>
            <person name="Loubradou J."/>
            <person name="Henrissat B."/>
            <person name="Grigoriev I.V."/>
            <person name="Corradi N."/>
            <person name="Roux C."/>
            <person name="Martin F.M."/>
        </authorList>
    </citation>
    <scope>NUCLEOTIDE SEQUENCE [LARGE SCALE GENOMIC DNA]</scope>
    <source>
        <strain evidence="12 13">DAOM 194757</strain>
    </source>
</reference>
<sequence length="183" mass="21213">MKEIKLISHCFLKQVFFLIMSKTVTKREKDVKLTKGNLAFDSPVPKTMLQNISLESSKEFTHIRYTAITCDPDEFVRKKYSIRQKNYERDTEIMVVITMYNENDSLFIKTMSSVVKNVAYICSKKNSGIWGSEGWKKIVVLIVSDGRNKINKRTLNVLSAMGCYQDGIMQDRVRRKPITAHLF</sequence>
<dbReference type="PANTHER" id="PTHR22914:SF9">
    <property type="entry name" value="CHITIN SYNTHASE 1"/>
    <property type="match status" value="1"/>
</dbReference>
<accession>A0A397VTA2</accession>
<dbReference type="InterPro" id="IPR004835">
    <property type="entry name" value="Chitin_synth"/>
</dbReference>
<evidence type="ECO:0000256" key="6">
    <source>
        <dbReference type="ARBA" id="ARBA00022692"/>
    </source>
</evidence>
<dbReference type="STRING" id="44941.A0A397VTA2"/>
<dbReference type="PANTHER" id="PTHR22914">
    <property type="entry name" value="CHITIN SYNTHASE"/>
    <property type="match status" value="1"/>
</dbReference>
<keyword evidence="8" id="KW-0472">Membrane</keyword>
<dbReference type="GO" id="GO:0005886">
    <property type="term" value="C:plasma membrane"/>
    <property type="evidence" value="ECO:0007669"/>
    <property type="project" value="UniProtKB-SubCell"/>
</dbReference>
<dbReference type="GO" id="GO:0006031">
    <property type="term" value="P:chitin biosynthetic process"/>
    <property type="evidence" value="ECO:0007669"/>
    <property type="project" value="UniProtKB-UniRule"/>
</dbReference>
<dbReference type="Pfam" id="PF08407">
    <property type="entry name" value="Chitin_synth_1N"/>
    <property type="match status" value="1"/>
</dbReference>
<keyword evidence="4 10" id="KW-0328">Glycosyltransferase</keyword>
<comment type="function">
    <text evidence="10">Polymerizes chitin, a structural polymer of the cell wall and septum, by transferring the sugar moiety of UDP-GlcNAc to the non-reducing end of the growing chitin polymer.</text>
</comment>
<evidence type="ECO:0000256" key="2">
    <source>
        <dbReference type="ARBA" id="ARBA00012543"/>
    </source>
</evidence>
<evidence type="ECO:0000256" key="8">
    <source>
        <dbReference type="ARBA" id="ARBA00023136"/>
    </source>
</evidence>
<feature type="domain" description="Chitin synthase N-terminal" evidence="11">
    <location>
        <begin position="28"/>
        <end position="92"/>
    </location>
</feature>
<gene>
    <name evidence="12" type="ORF">C2G38_2273575</name>
</gene>
<organism evidence="12 13">
    <name type="scientific">Gigaspora rosea</name>
    <dbReference type="NCBI Taxonomy" id="44941"/>
    <lineage>
        <taxon>Eukaryota</taxon>
        <taxon>Fungi</taxon>
        <taxon>Fungi incertae sedis</taxon>
        <taxon>Mucoromycota</taxon>
        <taxon>Glomeromycotina</taxon>
        <taxon>Glomeromycetes</taxon>
        <taxon>Diversisporales</taxon>
        <taxon>Gigasporaceae</taxon>
        <taxon>Gigaspora</taxon>
    </lineage>
</organism>
<evidence type="ECO:0000313" key="12">
    <source>
        <dbReference type="EMBL" id="RIB25784.1"/>
    </source>
</evidence>
<keyword evidence="13" id="KW-1185">Reference proteome</keyword>
<evidence type="ECO:0000256" key="4">
    <source>
        <dbReference type="ARBA" id="ARBA00022676"/>
    </source>
</evidence>
<keyword evidence="3 10" id="KW-1003">Cell membrane</keyword>
<comment type="similarity">
    <text evidence="10">Belongs to the chitin synthase family.</text>
</comment>